<dbReference type="CDD" id="cd03357">
    <property type="entry name" value="LbH_MAT_GAT"/>
    <property type="match status" value="1"/>
</dbReference>
<evidence type="ECO:0000313" key="7">
    <source>
        <dbReference type="EMBL" id="HAT3901162.1"/>
    </source>
</evidence>
<dbReference type="Proteomes" id="UP000855471">
    <property type="component" value="Unassembled WGS sequence"/>
</dbReference>
<dbReference type="GeneID" id="87003618"/>
<gene>
    <name evidence="5" type="primary">nodL</name>
    <name evidence="7" type="ORF">I9Y29_005702</name>
    <name evidence="6" type="ORF">KY227_004496</name>
    <name evidence="5" type="ORF">p112298KPC_118</name>
    <name evidence="8" type="ORF">RYZ67_20990</name>
</gene>
<comment type="similarity">
    <text evidence="1">Belongs to the transferase hexapeptide repeat family.</text>
</comment>
<dbReference type="InterPro" id="IPR011004">
    <property type="entry name" value="Trimer_LpxA-like_sf"/>
</dbReference>
<dbReference type="EC" id="2.3.1.-" evidence="8"/>
<geneLocation type="plasmid" evidence="5">
    <name>p112298-KPC</name>
</geneLocation>
<keyword evidence="4 8" id="KW-0012">Acyltransferase</keyword>
<dbReference type="Pfam" id="PF14602">
    <property type="entry name" value="Hexapep_2"/>
    <property type="match status" value="1"/>
</dbReference>
<evidence type="ECO:0000256" key="1">
    <source>
        <dbReference type="ARBA" id="ARBA00007274"/>
    </source>
</evidence>
<dbReference type="AlphaFoldDB" id="A0A0K2CS70"/>
<dbReference type="EMBL" id="KP987215">
    <property type="protein sequence ID" value="ALA08797.1"/>
    <property type="molecule type" value="Genomic_DNA"/>
</dbReference>
<name>A0A0K2CS70_CITFR</name>
<dbReference type="InterPro" id="IPR001451">
    <property type="entry name" value="Hexapep"/>
</dbReference>
<dbReference type="InterPro" id="IPR051159">
    <property type="entry name" value="Hexapeptide_acetyltransf"/>
</dbReference>
<dbReference type="SUPFAM" id="SSF51161">
    <property type="entry name" value="Trimeric LpxA-like enzymes"/>
    <property type="match status" value="1"/>
</dbReference>
<reference evidence="7" key="3">
    <citation type="submission" date="2020-09" db="EMBL/GenBank/DDBJ databases">
        <authorList>
            <consortium name="NCBI Pathogen Detection Project"/>
        </authorList>
    </citation>
    <scope>NUCLEOTIDE SEQUENCE</scope>
    <source>
        <strain evidence="7">O50</strain>
    </source>
</reference>
<dbReference type="EMBL" id="ABBJDF010000031">
    <property type="protein sequence ID" value="EHT9941349.1"/>
    <property type="molecule type" value="Genomic_DNA"/>
</dbReference>
<dbReference type="PANTHER" id="PTHR23416">
    <property type="entry name" value="SIALIC ACID SYNTHASE-RELATED"/>
    <property type="match status" value="1"/>
</dbReference>
<evidence type="ECO:0000313" key="8">
    <source>
        <dbReference type="EMBL" id="MDW2760938.1"/>
    </source>
</evidence>
<reference evidence="7" key="2">
    <citation type="journal article" date="2018" name="Genome Biol.">
        <title>SKESA: strategic k-mer extension for scrupulous assemblies.</title>
        <authorList>
            <person name="Souvorov A."/>
            <person name="Agarwala R."/>
            <person name="Lipman D.J."/>
        </authorList>
    </citation>
    <scope>NUCLEOTIDE SEQUENCE</scope>
    <source>
        <strain evidence="7">O50</strain>
    </source>
</reference>
<dbReference type="PANTHER" id="PTHR23416:SF23">
    <property type="entry name" value="ACETYLTRANSFERASE C18B11.09C-RELATED"/>
    <property type="match status" value="1"/>
</dbReference>
<reference evidence="8" key="5">
    <citation type="submission" date="2023-10" db="EMBL/GenBank/DDBJ databases">
        <title>Fecal carriage and genetic characteristics of carbapenem-resistant Enterobacterales among healthy adults from four provinces of China.</title>
        <authorList>
            <person name="Li Y."/>
            <person name="Zhang R."/>
        </authorList>
    </citation>
    <scope>NUCLEOTIDE SEQUENCE</scope>
    <source>
        <strain evidence="8">HN-136</strain>
    </source>
</reference>
<reference evidence="6" key="4">
    <citation type="submission" date="2021-07" db="EMBL/GenBank/DDBJ databases">
        <authorList>
            <consortium name="Clinical and Environmental Microbiology Branch: Whole genome sequencing antimicrobial resistance pathogens in the healthcare setting"/>
        </authorList>
    </citation>
    <scope>NUCLEOTIDE SEQUENCE</scope>
    <source>
        <strain evidence="6">2021DK-00049</strain>
    </source>
</reference>
<protein>
    <submittedName>
        <fullName evidence="5">Nodulation protein l</fullName>
    </submittedName>
    <submittedName>
        <fullName evidence="6">Sugar O-acetyltransferase</fullName>
        <ecNumber evidence="8">2.3.1.-</ecNumber>
    </submittedName>
</protein>
<keyword evidence="2 7" id="KW-0808">Transferase</keyword>
<dbReference type="Proteomes" id="UP001278087">
    <property type="component" value="Unassembled WGS sequence"/>
</dbReference>
<keyword evidence="5" id="KW-0614">Plasmid</keyword>
<accession>A0A0K2CS70</accession>
<dbReference type="Pfam" id="PF00132">
    <property type="entry name" value="Hexapep"/>
    <property type="match status" value="1"/>
</dbReference>
<dbReference type="InterPro" id="IPR018357">
    <property type="entry name" value="Hexapep_transf_CS"/>
</dbReference>
<dbReference type="RefSeq" id="WP_077223963.1">
    <property type="nucleotide sequence ID" value="NZ_CM008470.1"/>
</dbReference>
<dbReference type="EMBL" id="JAWPBU010000033">
    <property type="protein sequence ID" value="MDW2760938.1"/>
    <property type="molecule type" value="Genomic_DNA"/>
</dbReference>
<evidence type="ECO:0000313" key="6">
    <source>
        <dbReference type="EMBL" id="EHT9941349.1"/>
    </source>
</evidence>
<reference evidence="5" key="1">
    <citation type="journal article" date="2015" name="J. Antimicrob. Chemother.">
        <title>Coexistence of a novel KPC-2-encoding MDR plasmid and an NDM-1-encoding pNDM-HN380-like plasmid in a clinical isolate of Citrobacter freundii.</title>
        <authorList>
            <person name="Feng J."/>
            <person name="Qiu Y."/>
            <person name="Yin Z."/>
            <person name="Chen W."/>
            <person name="Yang H."/>
            <person name="Yang W."/>
            <person name="Wang J."/>
            <person name="Gao Y."/>
            <person name="Zhou D."/>
        </authorList>
    </citation>
    <scope>NUCLEOTIDE SEQUENCE</scope>
    <source>
        <strain evidence="5">112298</strain>
        <plasmid evidence="5">p112298-KPC</plasmid>
    </source>
</reference>
<keyword evidence="3" id="KW-0677">Repeat</keyword>
<sequence>MLTYLFSTLRNRLKVPTARNLFNTTNLRRKSRNKLLKKSGVVITGESAVTPPFFYEYGRITIGQGVYINTGCVFLDHASISIGDNTLIGPNVTLTTASHETSPELRCSGVTQAPISIGHKVWLGAGVVVLPGVTIGNNSVIAANSVVRSDVPENTLYAGSPAVFKRNI</sequence>
<dbReference type="Gene3D" id="2.160.10.10">
    <property type="entry name" value="Hexapeptide repeat proteins"/>
    <property type="match status" value="1"/>
</dbReference>
<evidence type="ECO:0000256" key="4">
    <source>
        <dbReference type="ARBA" id="ARBA00023315"/>
    </source>
</evidence>
<evidence type="ECO:0000256" key="3">
    <source>
        <dbReference type="ARBA" id="ARBA00022737"/>
    </source>
</evidence>
<proteinExistence type="inferred from homology"/>
<dbReference type="GO" id="GO:0008374">
    <property type="term" value="F:O-acyltransferase activity"/>
    <property type="evidence" value="ECO:0007669"/>
    <property type="project" value="TreeGrafter"/>
</dbReference>
<organism evidence="5">
    <name type="scientific">Citrobacter freundii</name>
    <dbReference type="NCBI Taxonomy" id="546"/>
    <lineage>
        <taxon>Bacteria</taxon>
        <taxon>Pseudomonadati</taxon>
        <taxon>Pseudomonadota</taxon>
        <taxon>Gammaproteobacteria</taxon>
        <taxon>Enterobacterales</taxon>
        <taxon>Enterobacteriaceae</taxon>
        <taxon>Citrobacter</taxon>
        <taxon>Citrobacter freundii complex</taxon>
    </lineage>
</organism>
<evidence type="ECO:0000313" key="5">
    <source>
        <dbReference type="EMBL" id="ALA08797.1"/>
    </source>
</evidence>
<evidence type="ECO:0000256" key="2">
    <source>
        <dbReference type="ARBA" id="ARBA00022679"/>
    </source>
</evidence>
<dbReference type="EMBL" id="DACSXJ010000135">
    <property type="protein sequence ID" value="HAT3901162.1"/>
    <property type="molecule type" value="Genomic_DNA"/>
</dbReference>
<dbReference type="PROSITE" id="PS00101">
    <property type="entry name" value="HEXAPEP_TRANSFERASES"/>
    <property type="match status" value="1"/>
</dbReference>